<comment type="caution">
    <text evidence="4">The sequence shown here is derived from an EMBL/GenBank/DDBJ whole genome shotgun (WGS) entry which is preliminary data.</text>
</comment>
<dbReference type="InterPro" id="IPR045159">
    <property type="entry name" value="DCAF7-like"/>
</dbReference>
<dbReference type="InterPro" id="IPR015943">
    <property type="entry name" value="WD40/YVTN_repeat-like_dom_sf"/>
</dbReference>
<sequence length="96" mass="10753">VVIVDIRVPCNPLARLHNHRACVNGIAWAPHSSCHICTAGDDRQALIWDISPMPRPVEDPILAYQAEGEVNQVHWSASQIDWICICFGKCLEILRV</sequence>
<dbReference type="PROSITE" id="PS00678">
    <property type="entry name" value="WD_REPEATS_1"/>
    <property type="match status" value="1"/>
</dbReference>
<dbReference type="SMART" id="SM00320">
    <property type="entry name" value="WD40"/>
    <property type="match status" value="1"/>
</dbReference>
<dbReference type="Gene3D" id="2.130.10.10">
    <property type="entry name" value="YVTN repeat-like/Quinoprotein amine dehydrogenase"/>
    <property type="match status" value="1"/>
</dbReference>
<feature type="non-terminal residue" evidence="4">
    <location>
        <position position="1"/>
    </location>
</feature>
<dbReference type="EMBL" id="ADBV01011590">
    <property type="protein sequence ID" value="EJW74783.1"/>
    <property type="molecule type" value="Genomic_DNA"/>
</dbReference>
<accession>J9DYG5</accession>
<organism evidence="4 5">
    <name type="scientific">Wuchereria bancrofti</name>
    <dbReference type="NCBI Taxonomy" id="6293"/>
    <lineage>
        <taxon>Eukaryota</taxon>
        <taxon>Metazoa</taxon>
        <taxon>Ecdysozoa</taxon>
        <taxon>Nematoda</taxon>
        <taxon>Chromadorea</taxon>
        <taxon>Rhabditida</taxon>
        <taxon>Spirurina</taxon>
        <taxon>Spiruromorpha</taxon>
        <taxon>Filarioidea</taxon>
        <taxon>Onchocercidae</taxon>
        <taxon>Wuchereria</taxon>
    </lineage>
</organism>
<dbReference type="SUPFAM" id="SSF50978">
    <property type="entry name" value="WD40 repeat-like"/>
    <property type="match status" value="1"/>
</dbReference>
<evidence type="ECO:0000256" key="3">
    <source>
        <dbReference type="PROSITE-ProRule" id="PRU00221"/>
    </source>
</evidence>
<evidence type="ECO:0000256" key="1">
    <source>
        <dbReference type="ARBA" id="ARBA00022574"/>
    </source>
</evidence>
<evidence type="ECO:0000256" key="2">
    <source>
        <dbReference type="ARBA" id="ARBA00022737"/>
    </source>
</evidence>
<keyword evidence="1 3" id="KW-0853">WD repeat</keyword>
<dbReference type="PROSITE" id="PS50082">
    <property type="entry name" value="WD_REPEATS_2"/>
    <property type="match status" value="1"/>
</dbReference>
<keyword evidence="2" id="KW-0677">Repeat</keyword>
<name>J9DYG5_WUCBA</name>
<proteinExistence type="predicted"/>
<evidence type="ECO:0000313" key="4">
    <source>
        <dbReference type="EMBL" id="EJW74783.1"/>
    </source>
</evidence>
<protein>
    <submittedName>
        <fullName evidence="4">Uncharacterized protein</fullName>
    </submittedName>
</protein>
<feature type="repeat" description="WD" evidence="3">
    <location>
        <begin position="16"/>
        <end position="51"/>
    </location>
</feature>
<dbReference type="InterPro" id="IPR001680">
    <property type="entry name" value="WD40_rpt"/>
</dbReference>
<dbReference type="PANTHER" id="PTHR19919">
    <property type="entry name" value="WD REPEAT CONTAINING PROTEIN"/>
    <property type="match status" value="1"/>
</dbReference>
<gene>
    <name evidence="4" type="ORF">WUBG_14310</name>
</gene>
<dbReference type="Proteomes" id="UP000004810">
    <property type="component" value="Unassembled WGS sequence"/>
</dbReference>
<dbReference type="AlphaFoldDB" id="J9DYG5"/>
<dbReference type="InterPro" id="IPR036322">
    <property type="entry name" value="WD40_repeat_dom_sf"/>
</dbReference>
<dbReference type="InterPro" id="IPR019775">
    <property type="entry name" value="WD40_repeat_CS"/>
</dbReference>
<evidence type="ECO:0000313" key="5">
    <source>
        <dbReference type="Proteomes" id="UP000004810"/>
    </source>
</evidence>
<reference evidence="5" key="1">
    <citation type="submission" date="2012-08" db="EMBL/GenBank/DDBJ databases">
        <title>The Genome Sequence of Wuchereria bancrofti.</title>
        <authorList>
            <person name="Nutman T.B."/>
            <person name="Fink D.L."/>
            <person name="Russ C."/>
            <person name="Young S."/>
            <person name="Zeng Q."/>
            <person name="Koehrsen M."/>
            <person name="Alvarado L."/>
            <person name="Berlin A."/>
            <person name="Chapman S.B."/>
            <person name="Chen Z."/>
            <person name="Freedman E."/>
            <person name="Gellesch M."/>
            <person name="Goldberg J."/>
            <person name="Griggs A."/>
            <person name="Gujja S."/>
            <person name="Heilman E.R."/>
            <person name="Heiman D."/>
            <person name="Hepburn T."/>
            <person name="Howarth C."/>
            <person name="Jen D."/>
            <person name="Larson L."/>
            <person name="Lewis B."/>
            <person name="Mehta T."/>
            <person name="Park D."/>
            <person name="Pearson M."/>
            <person name="Roberts A."/>
            <person name="Saif S."/>
            <person name="Shea T."/>
            <person name="Shenoy N."/>
            <person name="Sisk P."/>
            <person name="Stolte C."/>
            <person name="Sykes S."/>
            <person name="Walk T."/>
            <person name="White J."/>
            <person name="Yandava C."/>
            <person name="Haas B."/>
            <person name="Henn M.R."/>
            <person name="Nusbaum C."/>
            <person name="Birren B."/>
        </authorList>
    </citation>
    <scope>NUCLEOTIDE SEQUENCE [LARGE SCALE GENOMIC DNA]</scope>
    <source>
        <strain evidence="5">NA</strain>
    </source>
</reference>
<dbReference type="Pfam" id="PF00400">
    <property type="entry name" value="WD40"/>
    <property type="match status" value="1"/>
</dbReference>